<organism evidence="2 3">
    <name type="scientific">Cryobacterium melibiosiphilum</name>
    <dbReference type="NCBI Taxonomy" id="995039"/>
    <lineage>
        <taxon>Bacteria</taxon>
        <taxon>Bacillati</taxon>
        <taxon>Actinomycetota</taxon>
        <taxon>Actinomycetes</taxon>
        <taxon>Micrococcales</taxon>
        <taxon>Microbacteriaceae</taxon>
        <taxon>Cryobacterium</taxon>
    </lineage>
</organism>
<evidence type="ECO:0000313" key="2">
    <source>
        <dbReference type="EMBL" id="RJT88505.1"/>
    </source>
</evidence>
<accession>A0A3A5MHE5</accession>
<evidence type="ECO:0000313" key="3">
    <source>
        <dbReference type="Proteomes" id="UP000272015"/>
    </source>
</evidence>
<dbReference type="OrthoDB" id="5123990at2"/>
<dbReference type="AlphaFoldDB" id="A0A3A5MHE5"/>
<dbReference type="RefSeq" id="WP_119974576.1">
    <property type="nucleotide sequence ID" value="NZ_JBHSQA010000001.1"/>
</dbReference>
<feature type="transmembrane region" description="Helical" evidence="1">
    <location>
        <begin position="20"/>
        <end position="41"/>
    </location>
</feature>
<dbReference type="EMBL" id="QZVS01000082">
    <property type="protein sequence ID" value="RJT88505.1"/>
    <property type="molecule type" value="Genomic_DNA"/>
</dbReference>
<keyword evidence="1" id="KW-0812">Transmembrane</keyword>
<proteinExistence type="predicted"/>
<sequence length="145" mass="15006">MPHTGRPPHPEAEDESGFGLIEIVISMFLIAVLAIAFLPVLAQAAQIAAVNAVRASATQIVVQQLEQVGALGSSCSAVKAFAATVPVPVADARGTLQPYLALTVPAGDVCVEPYLRVVPLRVWVTRVGSSAELASANTLILLDAP</sequence>
<dbReference type="Proteomes" id="UP000272015">
    <property type="component" value="Unassembled WGS sequence"/>
</dbReference>
<name>A0A3A5MHE5_9MICO</name>
<protein>
    <recommendedName>
        <fullName evidence="4">Type II secretion system protein</fullName>
    </recommendedName>
</protein>
<comment type="caution">
    <text evidence="2">The sequence shown here is derived from an EMBL/GenBank/DDBJ whole genome shotgun (WGS) entry which is preliminary data.</text>
</comment>
<evidence type="ECO:0008006" key="4">
    <source>
        <dbReference type="Google" id="ProtNLM"/>
    </source>
</evidence>
<reference evidence="2 3" key="1">
    <citation type="submission" date="2018-09" db="EMBL/GenBank/DDBJ databases">
        <title>Novel species of Cryobacterium.</title>
        <authorList>
            <person name="Liu Q."/>
            <person name="Xin Y.-H."/>
        </authorList>
    </citation>
    <scope>NUCLEOTIDE SEQUENCE [LARGE SCALE GENOMIC DNA]</scope>
    <source>
        <strain evidence="2 3">Hh39</strain>
    </source>
</reference>
<keyword evidence="1" id="KW-1133">Transmembrane helix</keyword>
<gene>
    <name evidence="2" type="ORF">D6T64_10260</name>
</gene>
<keyword evidence="3" id="KW-1185">Reference proteome</keyword>
<evidence type="ECO:0000256" key="1">
    <source>
        <dbReference type="SAM" id="Phobius"/>
    </source>
</evidence>
<keyword evidence="1" id="KW-0472">Membrane</keyword>